<evidence type="ECO:0000313" key="4">
    <source>
        <dbReference type="EMBL" id="CAK78916.1"/>
    </source>
</evidence>
<proteinExistence type="predicted"/>
<dbReference type="PANTHER" id="PTHR47566">
    <property type="match status" value="1"/>
</dbReference>
<dbReference type="InterPro" id="IPR001611">
    <property type="entry name" value="Leu-rich_rpt"/>
</dbReference>
<evidence type="ECO:0000256" key="3">
    <source>
        <dbReference type="SAM" id="Coils"/>
    </source>
</evidence>
<dbReference type="RefSeq" id="XP_001446313.1">
    <property type="nucleotide sequence ID" value="XM_001446276.1"/>
</dbReference>
<dbReference type="EMBL" id="CT868318">
    <property type="protein sequence ID" value="CAK78916.1"/>
    <property type="molecule type" value="Genomic_DNA"/>
</dbReference>
<keyword evidence="1" id="KW-0433">Leucine-rich repeat</keyword>
<dbReference type="InterPro" id="IPR025875">
    <property type="entry name" value="Leu-rich_rpt_4"/>
</dbReference>
<dbReference type="Proteomes" id="UP000000600">
    <property type="component" value="Unassembled WGS sequence"/>
</dbReference>
<dbReference type="OrthoDB" id="6334211at2759"/>
<reference evidence="4 5" key="1">
    <citation type="journal article" date="2006" name="Nature">
        <title>Global trends of whole-genome duplications revealed by the ciliate Paramecium tetraurelia.</title>
        <authorList>
            <consortium name="Genoscope"/>
            <person name="Aury J.-M."/>
            <person name="Jaillon O."/>
            <person name="Duret L."/>
            <person name="Noel B."/>
            <person name="Jubin C."/>
            <person name="Porcel B.M."/>
            <person name="Segurens B."/>
            <person name="Daubin V."/>
            <person name="Anthouard V."/>
            <person name="Aiach N."/>
            <person name="Arnaiz O."/>
            <person name="Billaut A."/>
            <person name="Beisson J."/>
            <person name="Blanc I."/>
            <person name="Bouhouche K."/>
            <person name="Camara F."/>
            <person name="Duharcourt S."/>
            <person name="Guigo R."/>
            <person name="Gogendeau D."/>
            <person name="Katinka M."/>
            <person name="Keller A.-M."/>
            <person name="Kissmehl R."/>
            <person name="Klotz C."/>
            <person name="Koll F."/>
            <person name="Le Moue A."/>
            <person name="Lepere C."/>
            <person name="Malinsky S."/>
            <person name="Nowacki M."/>
            <person name="Nowak J.K."/>
            <person name="Plattner H."/>
            <person name="Poulain J."/>
            <person name="Ruiz F."/>
            <person name="Serrano V."/>
            <person name="Zagulski M."/>
            <person name="Dessen P."/>
            <person name="Betermier M."/>
            <person name="Weissenbach J."/>
            <person name="Scarpelli C."/>
            <person name="Schachter V."/>
            <person name="Sperling L."/>
            <person name="Meyer E."/>
            <person name="Cohen J."/>
            <person name="Wincker P."/>
        </authorList>
    </citation>
    <scope>NUCLEOTIDE SEQUENCE [LARGE SCALE GENOMIC DNA]</scope>
    <source>
        <strain evidence="4 5">Stock d4-2</strain>
    </source>
</reference>
<keyword evidence="3" id="KW-0175">Coiled coil</keyword>
<dbReference type="OMA" id="FELNSCQ"/>
<feature type="coiled-coil region" evidence="3">
    <location>
        <begin position="356"/>
        <end position="430"/>
    </location>
</feature>
<dbReference type="Pfam" id="PF12799">
    <property type="entry name" value="LRR_4"/>
    <property type="match status" value="1"/>
</dbReference>
<accession>A0D799</accession>
<dbReference type="PANTHER" id="PTHR47566:SF1">
    <property type="entry name" value="PROTEIN NUD1"/>
    <property type="match status" value="1"/>
</dbReference>
<dbReference type="PRINTS" id="PR00019">
    <property type="entry name" value="LEURICHRPT"/>
</dbReference>
<dbReference type="InParanoid" id="A0D799"/>
<organism evidence="4 5">
    <name type="scientific">Paramecium tetraurelia</name>
    <dbReference type="NCBI Taxonomy" id="5888"/>
    <lineage>
        <taxon>Eukaryota</taxon>
        <taxon>Sar</taxon>
        <taxon>Alveolata</taxon>
        <taxon>Ciliophora</taxon>
        <taxon>Intramacronucleata</taxon>
        <taxon>Oligohymenophorea</taxon>
        <taxon>Peniculida</taxon>
        <taxon>Parameciidae</taxon>
        <taxon>Paramecium</taxon>
    </lineage>
</organism>
<keyword evidence="2" id="KW-0677">Repeat</keyword>
<protein>
    <submittedName>
        <fullName evidence="4">Uncharacterized protein</fullName>
    </submittedName>
</protein>
<evidence type="ECO:0000256" key="1">
    <source>
        <dbReference type="ARBA" id="ARBA00022614"/>
    </source>
</evidence>
<evidence type="ECO:0000256" key="2">
    <source>
        <dbReference type="ARBA" id="ARBA00022737"/>
    </source>
</evidence>
<dbReference type="AlphaFoldDB" id="A0D799"/>
<dbReference type="GO" id="GO:0038023">
    <property type="term" value="F:signaling receptor activity"/>
    <property type="evidence" value="ECO:0000318"/>
    <property type="project" value="GO_Central"/>
</dbReference>
<dbReference type="KEGG" id="ptm:GSPATT00001958001"/>
<dbReference type="InterPro" id="IPR052574">
    <property type="entry name" value="CDIRP"/>
</dbReference>
<keyword evidence="5" id="KW-1185">Reference proteome</keyword>
<dbReference type="InterPro" id="IPR032675">
    <property type="entry name" value="LRR_dom_sf"/>
</dbReference>
<name>A0D799_PARTE</name>
<gene>
    <name evidence="4" type="ORF">GSPATT00001958001</name>
</gene>
<dbReference type="SUPFAM" id="SSF52058">
    <property type="entry name" value="L domain-like"/>
    <property type="match status" value="1"/>
</dbReference>
<sequence length="658" mass="78632">MCDTKCECIPLQLIKSLQKKQKISDIDLQGCNVEHLTQLNQIKQEVEKLYLASNRIQNLEYMPLNLLYLDISNNSIANVDYLQQLQKLRVLRCGNNLIEQFEIHLPQLEILDISNNYLDKLPNKIPNLLSLNIYANSFKNYENDAKLKYKKLQILDGCIIQQSLETEYIIKLQEQQLAQKFQMNIDYLNKWRQEVFKQLVQNKQYKLLTYDHFKTIQQLVLKNFGQMKYLQMIEKRTRQLQQLQKKLFKCSSKLKRQQQQKQHEQQFLIYSLKHLLEEETQDEKLDVLIKKCSEQITKMKQQNLSIQIQMQGIQQENEHLKAQVDHFKSILLTQYLLEQINLKNEDSSNQDKSKGFVNLYSQIKNLEEEKLKLQFELNSCQERQNVEILHIKAQLEQQIALLGQENQFHKQKFNLQQEEIKIKMDQIQQQYEKQLSLQNVEHQTQCDKIRSDYQQIIDNYVLKDQQKNSDILKLRDLQNDLELQIRQIRQEGDFSQREYSNQIKELQLQIRQQKEKIIDQENLILQLKQEMQKQQEIVEKQLEQANLEQQEIQNQLQKTIFDQSNEIQEQKASKNKLSKQNMDLLKMIEMKDGVIRSLTLESTKKMENKQLQATGEQKYQTLPDQKFSTLFNQSEQKVLSAQSELERKALQILQDDDY</sequence>
<dbReference type="Gene3D" id="3.80.10.10">
    <property type="entry name" value="Ribonuclease Inhibitor"/>
    <property type="match status" value="1"/>
</dbReference>
<dbReference type="GeneID" id="5032098"/>
<feature type="coiled-coil region" evidence="3">
    <location>
        <begin position="471"/>
        <end position="558"/>
    </location>
</feature>
<evidence type="ECO:0000313" key="5">
    <source>
        <dbReference type="Proteomes" id="UP000000600"/>
    </source>
</evidence>
<dbReference type="PROSITE" id="PS51450">
    <property type="entry name" value="LRR"/>
    <property type="match status" value="2"/>
</dbReference>
<dbReference type="STRING" id="5888.A0D799"/>
<dbReference type="HOGENOM" id="CLU_417082_0_0_1"/>